<proteinExistence type="inferred from homology"/>
<keyword evidence="1" id="KW-0963">Cytoplasm</keyword>
<reference evidence="2" key="2">
    <citation type="submission" date="2025-08" db="UniProtKB">
        <authorList>
            <consortium name="Ensembl"/>
        </authorList>
    </citation>
    <scope>IDENTIFICATION</scope>
</reference>
<dbReference type="STRING" id="9555.ENSPANP00000035124"/>
<name>A0A2I3MHD7_PAPAN</name>
<dbReference type="GO" id="GO:0003779">
    <property type="term" value="F:actin binding"/>
    <property type="evidence" value="ECO:0007669"/>
    <property type="project" value="UniProtKB-KW"/>
</dbReference>
<evidence type="ECO:0000313" key="2">
    <source>
        <dbReference type="Ensembl" id="ENSPANP00000035124.1"/>
    </source>
</evidence>
<evidence type="ECO:0000313" key="3">
    <source>
        <dbReference type="Proteomes" id="UP000028761"/>
    </source>
</evidence>
<dbReference type="AlphaFoldDB" id="A0A2I3MHD7"/>
<organism evidence="2 3">
    <name type="scientific">Papio anubis</name>
    <name type="common">Olive baboon</name>
    <dbReference type="NCBI Taxonomy" id="9555"/>
    <lineage>
        <taxon>Eukaryota</taxon>
        <taxon>Metazoa</taxon>
        <taxon>Chordata</taxon>
        <taxon>Craniata</taxon>
        <taxon>Vertebrata</taxon>
        <taxon>Euteleostomi</taxon>
        <taxon>Mammalia</taxon>
        <taxon>Eutheria</taxon>
        <taxon>Euarchontoglires</taxon>
        <taxon>Primates</taxon>
        <taxon>Haplorrhini</taxon>
        <taxon>Catarrhini</taxon>
        <taxon>Cercopithecidae</taxon>
        <taxon>Cercopithecinae</taxon>
        <taxon>Papio</taxon>
    </lineage>
</organism>
<comment type="subunit">
    <text evidence="1">Component of the Arp2/3 complex.</text>
</comment>
<sequence length="87" mass="10270">MDSQDRKVVVCDNGTGFVKCGYAGPNFPEHIFPALVRRTVIRSTTKVGNIEQGFFFFFFFLRRRYAFNHPADFETVHMIKEKLLYWI</sequence>
<dbReference type="SUPFAM" id="SSF53067">
    <property type="entry name" value="Actin-like ATPase domain"/>
    <property type="match status" value="1"/>
</dbReference>
<dbReference type="GO" id="GO:0005885">
    <property type="term" value="C:Arp2/3 protein complex"/>
    <property type="evidence" value="ECO:0007669"/>
    <property type="project" value="UniProtKB-UniRule"/>
</dbReference>
<reference evidence="2" key="3">
    <citation type="submission" date="2025-09" db="UniProtKB">
        <authorList>
            <consortium name="Ensembl"/>
        </authorList>
    </citation>
    <scope>IDENTIFICATION</scope>
</reference>
<dbReference type="GO" id="GO:0034314">
    <property type="term" value="P:Arp2/3 complex-mediated actin nucleation"/>
    <property type="evidence" value="ECO:0007669"/>
    <property type="project" value="UniProtKB-UniRule"/>
</dbReference>
<dbReference type="Bgee" id="ENSPANG00000034615">
    <property type="expression patterns" value="Expressed in pancreas and 7 other cell types or tissues"/>
</dbReference>
<dbReference type="Proteomes" id="UP000028761">
    <property type="component" value="Chromosome 16"/>
</dbReference>
<comment type="function">
    <text evidence="1">ATP-binding component of the Arp2/3 complex, a multiprotein complex that mediates actin polymerization upon stimulation by nucleation-promoting factor (NPF). The Arp2/3 complex mediates the formation of branched actin networks in the cytoplasm, providing the force for cell motility. Seems to contact the pointed end of the daughter actin filament.</text>
</comment>
<accession>A0A2I3MHD7</accession>
<dbReference type="InterPro" id="IPR043129">
    <property type="entry name" value="ATPase_NBD"/>
</dbReference>
<keyword evidence="1" id="KW-0547">Nucleotide-binding</keyword>
<dbReference type="OMA" id="GPNFPEH"/>
<evidence type="ECO:0000256" key="1">
    <source>
        <dbReference type="RuleBase" id="RU365080"/>
    </source>
</evidence>
<keyword evidence="1" id="KW-0067">ATP-binding</keyword>
<dbReference type="Gene3D" id="3.30.420.40">
    <property type="match status" value="1"/>
</dbReference>
<keyword evidence="3" id="KW-1185">Reference proteome</keyword>
<keyword evidence="1" id="KW-0009">Actin-binding</keyword>
<keyword evidence="1" id="KW-0206">Cytoskeleton</keyword>
<dbReference type="GeneTree" id="ENSGT00940000154556"/>
<comment type="similarity">
    <text evidence="1">Belongs to the actin family. ARP2 subfamily.</text>
</comment>
<dbReference type="Ensembl" id="ENSPANT00000051604.2">
    <property type="protein sequence ID" value="ENSPANP00000035124.1"/>
    <property type="gene ID" value="ENSPANG00000034615.2"/>
</dbReference>
<dbReference type="GO" id="GO:0005524">
    <property type="term" value="F:ATP binding"/>
    <property type="evidence" value="ECO:0007669"/>
    <property type="project" value="UniProtKB-UniRule"/>
</dbReference>
<protein>
    <recommendedName>
        <fullName evidence="1">Actin-related protein 2</fullName>
    </recommendedName>
</protein>
<comment type="subcellular location">
    <subcellularLocation>
        <location evidence="1">Cytoplasm</location>
        <location evidence="1">Cytoskeleton</location>
    </subcellularLocation>
</comment>
<reference evidence="2 3" key="1">
    <citation type="submission" date="2012-03" db="EMBL/GenBank/DDBJ databases">
        <title>Whole Genome Assembly of Papio anubis.</title>
        <authorList>
            <person name="Liu Y.L."/>
            <person name="Abraham K.A."/>
            <person name="Akbar H.A."/>
            <person name="Ali S.A."/>
            <person name="Anosike U.A."/>
            <person name="Aqrawi P.A."/>
            <person name="Arias F.A."/>
            <person name="Attaway T.A."/>
            <person name="Awwad R.A."/>
            <person name="Babu C.B."/>
            <person name="Bandaranaike D.B."/>
            <person name="Battles P.B."/>
            <person name="Bell A.B."/>
            <person name="Beltran B.B."/>
            <person name="Berhane-Mersha D.B."/>
            <person name="Bess C.B."/>
            <person name="Bickham C.B."/>
            <person name="Bolden T.B."/>
            <person name="Carter K.C."/>
            <person name="Chau D.C."/>
            <person name="Chavez A.C."/>
            <person name="Clerc-Blankenburg K.C."/>
            <person name="Coyle M.C."/>
            <person name="Dao M.D."/>
            <person name="Davila M.L.D."/>
            <person name="Davy-Carroll L.D."/>
            <person name="Denson S.D."/>
            <person name="Dinh H.D."/>
            <person name="Fernandez S.F."/>
            <person name="Fernando P.F."/>
            <person name="Forbes L.F."/>
            <person name="Francis C.F."/>
            <person name="Francisco L.F."/>
            <person name="Fu Q.F."/>
            <person name="Garcia-Iii R.G."/>
            <person name="Garrett T.G."/>
            <person name="Gross S.G."/>
            <person name="Gubbala S.G."/>
            <person name="Hirani K.H."/>
            <person name="Hogues M.H."/>
            <person name="Hollins B.H."/>
            <person name="Jackson L.J."/>
            <person name="Javaid M.J."/>
            <person name="Jhangiani S.J."/>
            <person name="Johnson A.J."/>
            <person name="Johnson B.J."/>
            <person name="Jones J.J."/>
            <person name="Joshi V.J."/>
            <person name="Kalu J.K."/>
            <person name="Khan N.K."/>
            <person name="Korchina V.K."/>
            <person name="Kovar C.K."/>
            <person name="Lago L.L."/>
            <person name="Lara F.L."/>
            <person name="Le T.-K.L."/>
            <person name="Lee S.L."/>
            <person name="Legall-Iii F.L."/>
            <person name="Lemon S.L."/>
            <person name="Liu J.L."/>
            <person name="Liu Y.-S.L."/>
            <person name="Liyanage D.L."/>
            <person name="Lopez J.L."/>
            <person name="Lorensuhewa L.L."/>
            <person name="Mata R.M."/>
            <person name="Mathew T.M."/>
            <person name="Mercado C.M."/>
            <person name="Mercado I.M."/>
            <person name="Morales K.M."/>
            <person name="Morgan M.M."/>
            <person name="Munidasa M.M."/>
            <person name="Ngo D.N."/>
            <person name="Nguyen L.N."/>
            <person name="Nguyen T.N."/>
            <person name="Nguyen N.N."/>
            <person name="Obregon M.O."/>
            <person name="Okwuonu G.O."/>
            <person name="Ongeri F.O."/>
            <person name="Onwere C.O."/>
            <person name="Osifeso I.O."/>
            <person name="Parra A.P."/>
            <person name="Patil S.P."/>
            <person name="Perez A.P."/>
            <person name="Perez Y.P."/>
            <person name="Pham C.P."/>
            <person name="Pu L.-L.P."/>
            <person name="Puazo M.P."/>
            <person name="Quiroz J.Q."/>
            <person name="Rouhana J.R."/>
            <person name="Ruiz M.R."/>
            <person name="Ruiz S.-J.R."/>
            <person name="Saada N.S."/>
            <person name="Santibanez J.S."/>
            <person name="Scheel M.S."/>
            <person name="Schneider B.S."/>
            <person name="Simmons D.S."/>
            <person name="Sisson I.S."/>
            <person name="Tang L.-Y.T."/>
            <person name="Thornton R.T."/>
            <person name="Tisius J.T."/>
            <person name="Toledanes G.T."/>
            <person name="Trejos Z.T."/>
            <person name="Usmani K.U."/>
            <person name="Varghese R.V."/>
            <person name="Vattathil S.V."/>
            <person name="Vee V.V."/>
            <person name="Walker D.W."/>
            <person name="Weissenberger G.W."/>
            <person name="White C.W."/>
            <person name="Williams A.W."/>
            <person name="Woodworth J.W."/>
            <person name="Wright R.W."/>
            <person name="Zhu Y.Z."/>
            <person name="Han Y.H."/>
            <person name="Newsham I.N."/>
            <person name="Nazareth L.N."/>
            <person name="Worley K.W."/>
            <person name="Muzny D.M."/>
            <person name="Rogers J.R."/>
            <person name="Gibbs R.G."/>
        </authorList>
    </citation>
    <scope>NUCLEOTIDE SEQUENCE [LARGE SCALE GENOMIC DNA]</scope>
</reference>